<evidence type="ECO:0000313" key="9">
    <source>
        <dbReference type="EMBL" id="NID11864.1"/>
    </source>
</evidence>
<evidence type="ECO:0000313" key="10">
    <source>
        <dbReference type="Proteomes" id="UP000606008"/>
    </source>
</evidence>
<comment type="caution">
    <text evidence="9">The sequence shown here is derived from an EMBL/GenBank/DDBJ whole genome shotgun (WGS) entry which is preliminary data.</text>
</comment>
<dbReference type="SUPFAM" id="SSF52374">
    <property type="entry name" value="Nucleotidylyl transferase"/>
    <property type="match status" value="1"/>
</dbReference>
<dbReference type="GO" id="GO:0004592">
    <property type="term" value="F:pantoate-beta-alanine ligase activity"/>
    <property type="evidence" value="ECO:0007669"/>
    <property type="project" value="UniProtKB-EC"/>
</dbReference>
<feature type="binding site" evidence="8">
    <location>
        <begin position="147"/>
        <end position="150"/>
    </location>
    <ligand>
        <name>ATP</name>
        <dbReference type="ChEBI" id="CHEBI:30616"/>
    </ligand>
</feature>
<sequence>MLHFHTVYDLQQYLTIVRQQEKTIGFVPTMGALHNGHLNLVERAKSECDIVVCSIFVNPTQFNNPADLARYPRTLTEDSALLETVGTDVIFSPSIAEMYPEPATLRFDFGDLETVMEGASRPGHFNGVGLVVSKLFHMVQPNKAYFGQKDLQQVAVIRRLVRDLNFPLELVRCDTVREADGLAMSSRNRLLSPEERTQAPMLFDALTLAKNLLLTGSRPDEYTPDQARAAVRDYIAQHPAFTLDYIDVVNVDSLQPVTELQAPGQTAICLAAQLGTVRLIDNVVF</sequence>
<dbReference type="PANTHER" id="PTHR21299:SF1">
    <property type="entry name" value="PANTOATE--BETA-ALANINE LIGASE"/>
    <property type="match status" value="1"/>
</dbReference>
<evidence type="ECO:0000256" key="5">
    <source>
        <dbReference type="ARBA" id="ARBA00022741"/>
    </source>
</evidence>
<dbReference type="InterPro" id="IPR042176">
    <property type="entry name" value="Pantoate_ligase_C"/>
</dbReference>
<feature type="binding site" evidence="8">
    <location>
        <position position="153"/>
    </location>
    <ligand>
        <name>(R)-pantoate</name>
        <dbReference type="ChEBI" id="CHEBI:15980"/>
    </ligand>
</feature>
<comment type="pathway">
    <text evidence="1 8">Cofactor biosynthesis; (R)-pantothenate biosynthesis; (R)-pantothenate from (R)-pantoate and beta-alanine: step 1/1.</text>
</comment>
<accession>A0ABX0QP04</accession>
<feature type="binding site" evidence="8">
    <location>
        <position position="61"/>
    </location>
    <ligand>
        <name>beta-alanine</name>
        <dbReference type="ChEBI" id="CHEBI:57966"/>
    </ligand>
</feature>
<evidence type="ECO:0000256" key="8">
    <source>
        <dbReference type="HAMAP-Rule" id="MF_00158"/>
    </source>
</evidence>
<feature type="binding site" evidence="8">
    <location>
        <begin position="30"/>
        <end position="37"/>
    </location>
    <ligand>
        <name>ATP</name>
        <dbReference type="ChEBI" id="CHEBI:30616"/>
    </ligand>
</feature>
<gene>
    <name evidence="8" type="primary">panC</name>
    <name evidence="9" type="ORF">F7231_16945</name>
</gene>
<dbReference type="EMBL" id="WAEL01000006">
    <property type="protein sequence ID" value="NID11864.1"/>
    <property type="molecule type" value="Genomic_DNA"/>
</dbReference>
<comment type="similarity">
    <text evidence="2 8">Belongs to the pantothenate synthetase family.</text>
</comment>
<dbReference type="HAMAP" id="MF_00158">
    <property type="entry name" value="PanC"/>
    <property type="match status" value="1"/>
</dbReference>
<evidence type="ECO:0000256" key="2">
    <source>
        <dbReference type="ARBA" id="ARBA00009256"/>
    </source>
</evidence>
<evidence type="ECO:0000256" key="6">
    <source>
        <dbReference type="ARBA" id="ARBA00022840"/>
    </source>
</evidence>
<dbReference type="Gene3D" id="3.40.50.620">
    <property type="entry name" value="HUPs"/>
    <property type="match status" value="1"/>
</dbReference>
<dbReference type="EC" id="6.3.2.1" evidence="8"/>
<evidence type="ECO:0000256" key="3">
    <source>
        <dbReference type="ARBA" id="ARBA00022598"/>
    </source>
</evidence>
<comment type="catalytic activity">
    <reaction evidence="7 8">
        <text>(R)-pantoate + beta-alanine + ATP = (R)-pantothenate + AMP + diphosphate + H(+)</text>
        <dbReference type="Rhea" id="RHEA:10912"/>
        <dbReference type="ChEBI" id="CHEBI:15378"/>
        <dbReference type="ChEBI" id="CHEBI:15980"/>
        <dbReference type="ChEBI" id="CHEBI:29032"/>
        <dbReference type="ChEBI" id="CHEBI:30616"/>
        <dbReference type="ChEBI" id="CHEBI:33019"/>
        <dbReference type="ChEBI" id="CHEBI:57966"/>
        <dbReference type="ChEBI" id="CHEBI:456215"/>
        <dbReference type="EC" id="6.3.2.1"/>
    </reaction>
</comment>
<dbReference type="Proteomes" id="UP000606008">
    <property type="component" value="Unassembled WGS sequence"/>
</dbReference>
<dbReference type="NCBIfam" id="TIGR00125">
    <property type="entry name" value="cyt_tran_rel"/>
    <property type="match status" value="1"/>
</dbReference>
<proteinExistence type="inferred from homology"/>
<keyword evidence="6 8" id="KW-0067">ATP-binding</keyword>
<keyword evidence="10" id="KW-1185">Reference proteome</keyword>
<reference evidence="10" key="2">
    <citation type="submission" date="2023-07" db="EMBL/GenBank/DDBJ databases">
        <authorList>
            <person name="Jung D.-H."/>
        </authorList>
    </citation>
    <scope>NUCLEOTIDE SEQUENCE [LARGE SCALE GENOMIC DNA]</scope>
    <source>
        <strain evidence="10">JA-25</strain>
    </source>
</reference>
<organism evidence="9 10">
    <name type="scientific">Fibrivirga algicola</name>
    <dbReference type="NCBI Taxonomy" id="2950420"/>
    <lineage>
        <taxon>Bacteria</taxon>
        <taxon>Pseudomonadati</taxon>
        <taxon>Bacteroidota</taxon>
        <taxon>Cytophagia</taxon>
        <taxon>Cytophagales</taxon>
        <taxon>Spirosomataceae</taxon>
        <taxon>Fibrivirga</taxon>
    </lineage>
</organism>
<dbReference type="CDD" id="cd00560">
    <property type="entry name" value="PanC"/>
    <property type="match status" value="1"/>
</dbReference>
<dbReference type="Gene3D" id="3.30.1300.10">
    <property type="entry name" value="Pantoate-beta-alanine ligase, C-terminal domain"/>
    <property type="match status" value="1"/>
</dbReference>
<dbReference type="InterPro" id="IPR004821">
    <property type="entry name" value="Cyt_trans-like"/>
</dbReference>
<comment type="function">
    <text evidence="8">Catalyzes the condensation of pantoate with beta-alanine in an ATP-dependent reaction via a pantoyl-adenylate intermediate.</text>
</comment>
<evidence type="ECO:0000256" key="1">
    <source>
        <dbReference type="ARBA" id="ARBA00004990"/>
    </source>
</evidence>
<keyword evidence="3 8" id="KW-0436">Ligase</keyword>
<feature type="binding site" evidence="8">
    <location>
        <begin position="184"/>
        <end position="187"/>
    </location>
    <ligand>
        <name>ATP</name>
        <dbReference type="ChEBI" id="CHEBI:30616"/>
    </ligand>
</feature>
<reference evidence="10" key="1">
    <citation type="submission" date="2019-09" db="EMBL/GenBank/DDBJ databases">
        <authorList>
            <person name="Jung D.-H."/>
        </authorList>
    </citation>
    <scope>NUCLEOTIDE SEQUENCE [LARGE SCALE GENOMIC DNA]</scope>
    <source>
        <strain evidence="10">JA-25</strain>
    </source>
</reference>
<evidence type="ECO:0000256" key="4">
    <source>
        <dbReference type="ARBA" id="ARBA00022655"/>
    </source>
</evidence>
<keyword evidence="5 8" id="KW-0547">Nucleotide-binding</keyword>
<feature type="binding site" evidence="8">
    <location>
        <position position="61"/>
    </location>
    <ligand>
        <name>(R)-pantoate</name>
        <dbReference type="ChEBI" id="CHEBI:15980"/>
    </ligand>
</feature>
<keyword evidence="8" id="KW-0963">Cytoplasm</keyword>
<dbReference type="RefSeq" id="WP_166692808.1">
    <property type="nucleotide sequence ID" value="NZ_WAEL01000006.1"/>
</dbReference>
<evidence type="ECO:0000256" key="7">
    <source>
        <dbReference type="ARBA" id="ARBA00048258"/>
    </source>
</evidence>
<dbReference type="Pfam" id="PF02569">
    <property type="entry name" value="Pantoate_ligase"/>
    <property type="match status" value="1"/>
</dbReference>
<comment type="subunit">
    <text evidence="8">Homodimer.</text>
</comment>
<dbReference type="InterPro" id="IPR014729">
    <property type="entry name" value="Rossmann-like_a/b/a_fold"/>
</dbReference>
<keyword evidence="4 8" id="KW-0566">Pantothenate biosynthesis</keyword>
<name>A0ABX0QP04_9BACT</name>
<comment type="subcellular location">
    <subcellularLocation>
        <location evidence="8">Cytoplasm</location>
    </subcellularLocation>
</comment>
<dbReference type="NCBIfam" id="TIGR00018">
    <property type="entry name" value="panC"/>
    <property type="match status" value="1"/>
</dbReference>
<feature type="active site" description="Proton donor" evidence="8">
    <location>
        <position position="37"/>
    </location>
</feature>
<dbReference type="InterPro" id="IPR003721">
    <property type="entry name" value="Pantoate_ligase"/>
</dbReference>
<protein>
    <recommendedName>
        <fullName evidence="8">Pantothenate synthetase</fullName>
        <shortName evidence="8">PS</shortName>
        <ecNumber evidence="8">6.3.2.1</ecNumber>
    </recommendedName>
    <alternativeName>
        <fullName evidence="8">Pantoate--beta-alanine ligase</fullName>
    </alternativeName>
    <alternativeName>
        <fullName evidence="8">Pantoate-activating enzyme</fullName>
    </alternativeName>
</protein>
<dbReference type="PANTHER" id="PTHR21299">
    <property type="entry name" value="CYTIDYLATE KINASE/PANTOATE-BETA-ALANINE LIGASE"/>
    <property type="match status" value="1"/>
</dbReference>
<comment type="miscellaneous">
    <text evidence="8">The reaction proceeds by a bi uni uni bi ping pong mechanism.</text>
</comment>
<feature type="binding site" evidence="8">
    <location>
        <position position="176"/>
    </location>
    <ligand>
        <name>ATP</name>
        <dbReference type="ChEBI" id="CHEBI:30616"/>
    </ligand>
</feature>